<name>A0A6N9U9W1_STRHA</name>
<accession>A0A6N9U9W1</accession>
<reference evidence="1 2" key="1">
    <citation type="submission" date="2020-01" db="EMBL/GenBank/DDBJ databases">
        <title>Insect and environment-associated Actinomycetes.</title>
        <authorList>
            <person name="Currrie C."/>
            <person name="Chevrette M."/>
            <person name="Carlson C."/>
            <person name="Stubbendieck R."/>
            <person name="Wendt-Pienkowski E."/>
        </authorList>
    </citation>
    <scope>NUCLEOTIDE SEQUENCE [LARGE SCALE GENOMIC DNA]</scope>
    <source>
        <strain evidence="1 2">SID11342</strain>
    </source>
</reference>
<dbReference type="Proteomes" id="UP000471293">
    <property type="component" value="Unassembled WGS sequence"/>
</dbReference>
<sequence length="525" mass="57231">MPKNRNAAQRIGAIGEDRFRLSCQENFIIPNKVEHDFGFDFLCQPDLAAGFGRTGPVSGVFVGFSVRATDRDDGRIRLNQADAECLLAAQFPTGLALVKLNGPKSAAVYFRMMDAVFIVELSDFLASGKKSKHFTPKDMRPVTEIRDAIGEVSAPGYLEQVRADAARKIAEPITGPVQIQIHRDADSQATLITSLDLYAWFEQGTPAEQEALYLATFGEPVRRDQRLRELALSGKAMGGLAHLPQPYVLAGFVMDHPTRVCVQTTPVSAELPVLRTANEHHFGYVYPAGFALTVSGRVEKDGQYVHLMRALADPDSDALLGDHPVLLDFLTTCHPESVFCFDNGDGLTPDVTYFDSLGDLAGCAAAYRAAQSLDGWDAVPVMVKDMASPESRNSLMFLGSAADPQTQPIPRGLLLTAPEVEEKDCDTASGTINVPVVCNLAHSSLVAWFSGHGSVLFHDGDPCGFKVPAFRVDTIEVLPRVPSRSLFPRVLLGPRTLICDEGRWQESDADTGQWADDVRLRSQLD</sequence>
<evidence type="ECO:0000313" key="2">
    <source>
        <dbReference type="Proteomes" id="UP000471293"/>
    </source>
</evidence>
<organism evidence="1 2">
    <name type="scientific">Streptomyces halstedii</name>
    <dbReference type="NCBI Taxonomy" id="1944"/>
    <lineage>
        <taxon>Bacteria</taxon>
        <taxon>Bacillati</taxon>
        <taxon>Actinomycetota</taxon>
        <taxon>Actinomycetes</taxon>
        <taxon>Kitasatosporales</taxon>
        <taxon>Streptomycetaceae</taxon>
        <taxon>Streptomyces</taxon>
    </lineage>
</organism>
<dbReference type="RefSeq" id="WP_164350435.1">
    <property type="nucleotide sequence ID" value="NZ_JAAGLQ010000728.1"/>
</dbReference>
<comment type="caution">
    <text evidence="1">The sequence shown here is derived from an EMBL/GenBank/DDBJ whole genome shotgun (WGS) entry which is preliminary data.</text>
</comment>
<protein>
    <submittedName>
        <fullName evidence="1">Uncharacterized protein</fullName>
    </submittedName>
</protein>
<evidence type="ECO:0000313" key="1">
    <source>
        <dbReference type="EMBL" id="NEA20564.1"/>
    </source>
</evidence>
<gene>
    <name evidence="1" type="ORF">G3I29_35035</name>
</gene>
<dbReference type="AlphaFoldDB" id="A0A6N9U9W1"/>
<proteinExistence type="predicted"/>
<dbReference type="EMBL" id="JAAGLQ010000728">
    <property type="protein sequence ID" value="NEA20564.1"/>
    <property type="molecule type" value="Genomic_DNA"/>
</dbReference>